<dbReference type="NCBIfam" id="NF047581">
    <property type="entry name" value="gp105_phage_fam"/>
    <property type="match status" value="1"/>
</dbReference>
<keyword evidence="2" id="KW-1185">Reference proteome</keyword>
<evidence type="ECO:0000313" key="2">
    <source>
        <dbReference type="Proteomes" id="UP000094329"/>
    </source>
</evidence>
<proteinExistence type="predicted"/>
<reference evidence="1 2" key="1">
    <citation type="submission" date="2016-08" db="EMBL/GenBank/DDBJ databases">
        <title>Draft genome sequence of Candidatus Piscirickettsia litoralis, from seawater.</title>
        <authorList>
            <person name="Wan X."/>
            <person name="Lee A.J."/>
            <person name="Hou S."/>
            <person name="Donachie S.P."/>
        </authorList>
    </citation>
    <scope>NUCLEOTIDE SEQUENCE [LARGE SCALE GENOMIC DNA]</scope>
    <source>
        <strain evidence="1 2">Y2</strain>
    </source>
</reference>
<accession>A0ABX3A0T6</accession>
<evidence type="ECO:0000313" key="1">
    <source>
        <dbReference type="EMBL" id="ODN41243.1"/>
    </source>
</evidence>
<name>A0ABX3A0T6_9GAMM</name>
<organism evidence="1 2">
    <name type="scientific">Piscirickettsia litoralis</name>
    <dbReference type="NCBI Taxonomy" id="1891921"/>
    <lineage>
        <taxon>Bacteria</taxon>
        <taxon>Pseudomonadati</taxon>
        <taxon>Pseudomonadota</taxon>
        <taxon>Gammaproteobacteria</taxon>
        <taxon>Thiotrichales</taxon>
        <taxon>Piscirickettsiaceae</taxon>
        <taxon>Piscirickettsia</taxon>
    </lineage>
</organism>
<dbReference type="RefSeq" id="WP_069314379.1">
    <property type="nucleotide sequence ID" value="NZ_MDTU01000005.1"/>
</dbReference>
<dbReference type="Proteomes" id="UP000094329">
    <property type="component" value="Unassembled WGS sequence"/>
</dbReference>
<dbReference type="Pfam" id="PF11681">
    <property type="entry name" value="Phage_Tube_PhiTE"/>
    <property type="match status" value="1"/>
</dbReference>
<sequence>MAEFFTYSAEDVIVIIGGISVSGFADGSAVKIKRNTPTFKSKVGMKGDVTRVKSSDRTGLLTLTLKQSSNINQAFSALALADEATGDGVFPILVKSPNNFTIAVAEHAYIQEWPEIDFSDDESNIEWQIAVADLTLNVGA</sequence>
<dbReference type="EMBL" id="MDTU01000005">
    <property type="protein sequence ID" value="ODN41243.1"/>
    <property type="molecule type" value="Genomic_DNA"/>
</dbReference>
<dbReference type="InterPro" id="IPR021695">
    <property type="entry name" value="Phage_KPP10_Orf10"/>
</dbReference>
<gene>
    <name evidence="1" type="ORF">BGC07_17670</name>
</gene>
<protein>
    <recommendedName>
        <fullName evidence="3">Phage tail protein</fullName>
    </recommendedName>
</protein>
<evidence type="ECO:0008006" key="3">
    <source>
        <dbReference type="Google" id="ProtNLM"/>
    </source>
</evidence>
<comment type="caution">
    <text evidence="1">The sequence shown here is derived from an EMBL/GenBank/DDBJ whole genome shotgun (WGS) entry which is preliminary data.</text>
</comment>